<evidence type="ECO:0000313" key="2">
    <source>
        <dbReference type="EMBL" id="JAE32079.1"/>
    </source>
</evidence>
<protein>
    <submittedName>
        <fullName evidence="2">Uncharacterized protein</fullName>
    </submittedName>
</protein>
<feature type="region of interest" description="Disordered" evidence="1">
    <location>
        <begin position="1"/>
        <end position="21"/>
    </location>
</feature>
<feature type="compositionally biased region" description="Polar residues" evidence="1">
    <location>
        <begin position="1"/>
        <end position="14"/>
    </location>
</feature>
<name>A0A0A9H8F5_ARUDO</name>
<dbReference type="AlphaFoldDB" id="A0A0A9H8F5"/>
<evidence type="ECO:0000256" key="1">
    <source>
        <dbReference type="SAM" id="MobiDB-lite"/>
    </source>
</evidence>
<proteinExistence type="predicted"/>
<reference evidence="2" key="1">
    <citation type="submission" date="2014-09" db="EMBL/GenBank/DDBJ databases">
        <authorList>
            <person name="Magalhaes I.L.F."/>
            <person name="Oliveira U."/>
            <person name="Santos F.R."/>
            <person name="Vidigal T.H.D.A."/>
            <person name="Brescovit A.D."/>
            <person name="Santos A.J."/>
        </authorList>
    </citation>
    <scope>NUCLEOTIDE SEQUENCE</scope>
    <source>
        <tissue evidence="2">Shoot tissue taken approximately 20 cm above the soil surface</tissue>
    </source>
</reference>
<reference evidence="2" key="2">
    <citation type="journal article" date="2015" name="Data Brief">
        <title>Shoot transcriptome of the giant reed, Arundo donax.</title>
        <authorList>
            <person name="Barrero R.A."/>
            <person name="Guerrero F.D."/>
            <person name="Moolhuijzen P."/>
            <person name="Goolsby J.A."/>
            <person name="Tidwell J."/>
            <person name="Bellgard S.E."/>
            <person name="Bellgard M.I."/>
        </authorList>
    </citation>
    <scope>NUCLEOTIDE SEQUENCE</scope>
    <source>
        <tissue evidence="2">Shoot tissue taken approximately 20 cm above the soil surface</tissue>
    </source>
</reference>
<organism evidence="2">
    <name type="scientific">Arundo donax</name>
    <name type="common">Giant reed</name>
    <name type="synonym">Donax arundinaceus</name>
    <dbReference type="NCBI Taxonomy" id="35708"/>
    <lineage>
        <taxon>Eukaryota</taxon>
        <taxon>Viridiplantae</taxon>
        <taxon>Streptophyta</taxon>
        <taxon>Embryophyta</taxon>
        <taxon>Tracheophyta</taxon>
        <taxon>Spermatophyta</taxon>
        <taxon>Magnoliopsida</taxon>
        <taxon>Liliopsida</taxon>
        <taxon>Poales</taxon>
        <taxon>Poaceae</taxon>
        <taxon>PACMAD clade</taxon>
        <taxon>Arundinoideae</taxon>
        <taxon>Arundineae</taxon>
        <taxon>Arundo</taxon>
    </lineage>
</organism>
<accession>A0A0A9H8F5</accession>
<sequence>MDTSTCSHTNLSSHCTDHCHH</sequence>
<dbReference type="EMBL" id="GBRH01165817">
    <property type="protein sequence ID" value="JAE32079.1"/>
    <property type="molecule type" value="Transcribed_RNA"/>
</dbReference>